<dbReference type="Proteomes" id="UP000019265">
    <property type="component" value="Chromosome"/>
</dbReference>
<evidence type="ECO:0000313" key="1">
    <source>
        <dbReference type="EMBL" id="AHI53843.1"/>
    </source>
</evidence>
<dbReference type="PATRIC" id="fig|1276257.3.peg.447"/>
<dbReference type="Gene3D" id="3.40.50.300">
    <property type="entry name" value="P-loop containing nucleotide triphosphate hydrolases"/>
    <property type="match status" value="1"/>
</dbReference>
<dbReference type="HOGENOM" id="CLU_616637_0_0_14"/>
<dbReference type="SUPFAM" id="SSF52540">
    <property type="entry name" value="P-loop containing nucleoside triphosphate hydrolases"/>
    <property type="match status" value="1"/>
</dbReference>
<dbReference type="RefSeq" id="WP_025250984.1">
    <property type="nucleotide sequence ID" value="NZ_CP006934.1"/>
</dbReference>
<dbReference type="KEGG" id="ssab:SSABA_v1c04360"/>
<sequence>MNKGIGIHKSETDDFTRNIIESEFKNKNIKYLFCSSTLLQGVNLNTKYLFIIAQAMPNTVNKNFQQLDSKNLLGRIGRIDTYPHGFGFYINNKMNNPLKEAAINDDFKANETLNREFFLKNEKKYHDKLKLVDNFIQKITNDNNFNSENTLFDKRLVNKEVNTNVIDYFITNKVDSKLNAKIKDLGELLNNAIQWLFSNFKNIDDLIFNSWLEQVKKIYIQDKFNSEFSSPYIQDKKYFVILFLLYSINEIYEVWNQNYVKPLSITLFNYISGFSVKTMSIKKADYFEWFNNNNSDEKYVIQGNKIIRSNKKDNLPSFNKENNSHMTKVIDSITNEISNEIEYKFKSYITHIAYKVMSEKEIEEIFKKIQTLTGNEKLIFLIENGVSKQFAKNVSTDNFDECFYNEKNEILSFHAVIKNIVNKKDNSKGKEYINKYLRGFLNNE</sequence>
<dbReference type="AlphaFoldDB" id="W6A9L6"/>
<accession>W6A9L6</accession>
<dbReference type="eggNOG" id="COG1204">
    <property type="taxonomic scope" value="Bacteria"/>
</dbReference>
<dbReference type="InterPro" id="IPR027417">
    <property type="entry name" value="P-loop_NTPase"/>
</dbReference>
<gene>
    <name evidence="1" type="ORF">SSABA_v1c04360</name>
</gene>
<organism evidence="1 2">
    <name type="scientific">Spiroplasma sabaudiense Ar-1343</name>
    <dbReference type="NCBI Taxonomy" id="1276257"/>
    <lineage>
        <taxon>Bacteria</taxon>
        <taxon>Bacillati</taxon>
        <taxon>Mycoplasmatota</taxon>
        <taxon>Mollicutes</taxon>
        <taxon>Entomoplasmatales</taxon>
        <taxon>Spiroplasmataceae</taxon>
        <taxon>Spiroplasma</taxon>
    </lineage>
</organism>
<proteinExistence type="predicted"/>
<dbReference type="EMBL" id="CP006934">
    <property type="protein sequence ID" value="AHI53843.1"/>
    <property type="molecule type" value="Genomic_DNA"/>
</dbReference>
<evidence type="ECO:0000313" key="2">
    <source>
        <dbReference type="Proteomes" id="UP000019265"/>
    </source>
</evidence>
<dbReference type="STRING" id="1276257.SSABA_v1c04360"/>
<dbReference type="OrthoDB" id="9815222at2"/>
<evidence type="ECO:0008006" key="3">
    <source>
        <dbReference type="Google" id="ProtNLM"/>
    </source>
</evidence>
<protein>
    <recommendedName>
        <fullName evidence="3">Helicase C-terminal domain-containing protein</fullName>
    </recommendedName>
</protein>
<reference evidence="1 2" key="1">
    <citation type="journal article" date="2014" name="Genome Biol. Evol.">
        <title>Molecular evolution of the substrate utilization strategies and putative virulence factors in mosquito-associated Spiroplasma species.</title>
        <authorList>
            <person name="Chang T.H."/>
            <person name="Lo W.S."/>
            <person name="Ku C."/>
            <person name="Chen L.L."/>
            <person name="Kuo C.H."/>
        </authorList>
    </citation>
    <scope>NUCLEOTIDE SEQUENCE [LARGE SCALE GENOMIC DNA]</scope>
    <source>
        <strain evidence="1">Ar-1343</strain>
    </source>
</reference>
<keyword evidence="2" id="KW-1185">Reference proteome</keyword>
<name>W6A9L6_9MOLU</name>